<protein>
    <recommendedName>
        <fullName evidence="5">Outer membrane protein assembly factor BamC</fullName>
    </recommendedName>
</protein>
<reference evidence="3 4" key="1">
    <citation type="submission" date="2017-03" db="EMBL/GenBank/DDBJ databases">
        <title>Comparative genomics of honeybee gut symbionts reveal geographically distinct and subgroup specific antibiotic resistance.</title>
        <authorList>
            <person name="Ludvigsen J."/>
            <person name="Porcellato D."/>
            <person name="Labee-Lund T.M."/>
            <person name="Amdam G.V."/>
            <person name="Rudi K."/>
        </authorList>
    </citation>
    <scope>NUCLEOTIDE SEQUENCE [LARGE SCALE GENOMIC DNA]</scope>
    <source>
        <strain evidence="3 4">A-4-12</strain>
    </source>
</reference>
<dbReference type="Gene3D" id="3.30.530.50">
    <property type="match status" value="1"/>
</dbReference>
<feature type="chain" id="PRO_5011999679" description="Outer membrane protein assembly factor BamC" evidence="2">
    <location>
        <begin position="23"/>
        <end position="256"/>
    </location>
</feature>
<proteinExistence type="predicted"/>
<organism evidence="3 4">
    <name type="scientific">Gilliamella apis</name>
    <dbReference type="NCBI Taxonomy" id="1970738"/>
    <lineage>
        <taxon>Bacteria</taxon>
        <taxon>Pseudomonadati</taxon>
        <taxon>Pseudomonadota</taxon>
        <taxon>Gammaproteobacteria</taxon>
        <taxon>Orbales</taxon>
        <taxon>Orbaceae</taxon>
        <taxon>Gilliamella</taxon>
    </lineage>
</organism>
<keyword evidence="2" id="KW-0732">Signal</keyword>
<comment type="caution">
    <text evidence="3">The sequence shown here is derived from an EMBL/GenBank/DDBJ whole genome shotgun (WGS) entry which is preliminary data.</text>
</comment>
<dbReference type="EMBL" id="NASK01000068">
    <property type="protein sequence ID" value="OTQ53061.1"/>
    <property type="molecule type" value="Genomic_DNA"/>
</dbReference>
<feature type="compositionally biased region" description="Basic and acidic residues" evidence="1">
    <location>
        <begin position="219"/>
        <end position="256"/>
    </location>
</feature>
<dbReference type="Pfam" id="PF06804">
    <property type="entry name" value="Lipoprotein_18"/>
    <property type="match status" value="1"/>
</dbReference>
<accession>A0A2C9XWE3</accession>
<feature type="signal peptide" evidence="2">
    <location>
        <begin position="1"/>
        <end position="22"/>
    </location>
</feature>
<dbReference type="PROSITE" id="PS51257">
    <property type="entry name" value="PROKAR_LIPOPROTEIN"/>
    <property type="match status" value="1"/>
</dbReference>
<feature type="region of interest" description="Disordered" evidence="1">
    <location>
        <begin position="214"/>
        <end position="256"/>
    </location>
</feature>
<gene>
    <name evidence="3" type="ORF">B6D06_01505</name>
</gene>
<evidence type="ECO:0000256" key="1">
    <source>
        <dbReference type="SAM" id="MobiDB-lite"/>
    </source>
</evidence>
<evidence type="ECO:0000256" key="2">
    <source>
        <dbReference type="SAM" id="SignalP"/>
    </source>
</evidence>
<dbReference type="RefSeq" id="WP_086319968.1">
    <property type="nucleotide sequence ID" value="NZ_NASK01000068.1"/>
</dbReference>
<dbReference type="AlphaFoldDB" id="A0A2C9XWE3"/>
<evidence type="ECO:0008006" key="5">
    <source>
        <dbReference type="Google" id="ProtNLM"/>
    </source>
</evidence>
<dbReference type="OrthoDB" id="5686855at2"/>
<sequence length="256" mass="28411">MLNKTVLKCKAFKKIAILSAFASIFLVGCSSDQSYKREVEGNDDYLNSPPLKALVIPEGVSVPVEAGDFYVDNNDIEGALGKQLDIRPPTVPIPTIDDAFVIYNNGTVTFNAPISYGIWNNIPNSLAKQNISIITSDNNTIKTGNSIIARGDEQQPVDASYIFKRQILGETETITMVLDTLTRGNENLMSQPIEVQRYVVGLFNQIMDDVAPESLRTVPVKEKTDDDKKDDKESDPNKALKEDLKDEIRDGIRNDR</sequence>
<evidence type="ECO:0000313" key="4">
    <source>
        <dbReference type="Proteomes" id="UP000194968"/>
    </source>
</evidence>
<dbReference type="InterPro" id="IPR010653">
    <property type="entry name" value="NlpB/DapX"/>
</dbReference>
<evidence type="ECO:0000313" key="3">
    <source>
        <dbReference type="EMBL" id="OTQ53061.1"/>
    </source>
</evidence>
<dbReference type="Proteomes" id="UP000194968">
    <property type="component" value="Unassembled WGS sequence"/>
</dbReference>
<name>A0A2C9XWE3_9GAMM</name>